<accession>A0A1H8K0G4</accession>
<dbReference type="Proteomes" id="UP000198939">
    <property type="component" value="Unassembled WGS sequence"/>
</dbReference>
<protein>
    <submittedName>
        <fullName evidence="2">DNA binding domain, excisionase family</fullName>
    </submittedName>
    <submittedName>
        <fullName evidence="3">DNA binding domain-containing protein, excisionase family</fullName>
    </submittedName>
</protein>
<dbReference type="RefSeq" id="WP_072374879.1">
    <property type="nucleotide sequence ID" value="NZ_FNXB01000010.1"/>
</dbReference>
<dbReference type="EMBL" id="FNXB01000010">
    <property type="protein sequence ID" value="SEH78401.1"/>
    <property type="molecule type" value="Genomic_DNA"/>
</dbReference>
<dbReference type="SUPFAM" id="SSF46955">
    <property type="entry name" value="Putative DNA-binding domain"/>
    <property type="match status" value="1"/>
</dbReference>
<organism evidence="2 4">
    <name type="scientific">Rhizobium tibeticum</name>
    <dbReference type="NCBI Taxonomy" id="501024"/>
    <lineage>
        <taxon>Bacteria</taxon>
        <taxon>Pseudomonadati</taxon>
        <taxon>Pseudomonadota</taxon>
        <taxon>Alphaproteobacteria</taxon>
        <taxon>Hyphomicrobiales</taxon>
        <taxon>Rhizobiaceae</taxon>
        <taxon>Rhizobium/Agrobacterium group</taxon>
        <taxon>Rhizobium</taxon>
    </lineage>
</organism>
<feature type="domain" description="Helix-turn-helix" evidence="1">
    <location>
        <begin position="9"/>
        <end position="57"/>
    </location>
</feature>
<dbReference type="OrthoDB" id="9806994at2"/>
<dbReference type="STRING" id="501024.RTCCBAU85039_2332"/>
<evidence type="ECO:0000313" key="2">
    <source>
        <dbReference type="EMBL" id="SEH78401.1"/>
    </source>
</evidence>
<evidence type="ECO:0000313" key="3">
    <source>
        <dbReference type="EMBL" id="SEN86285.1"/>
    </source>
</evidence>
<dbReference type="Proteomes" id="UP000183063">
    <property type="component" value="Unassembled WGS sequence"/>
</dbReference>
<dbReference type="Pfam" id="PF12728">
    <property type="entry name" value="HTH_17"/>
    <property type="match status" value="1"/>
</dbReference>
<proteinExistence type="predicted"/>
<reference evidence="3 5" key="1">
    <citation type="submission" date="2016-10" db="EMBL/GenBank/DDBJ databases">
        <authorList>
            <person name="Varghese N."/>
            <person name="Submissions S."/>
        </authorList>
    </citation>
    <scope>NUCLEOTIDE SEQUENCE [LARGE SCALE GENOMIC DNA]</scope>
    <source>
        <strain evidence="3 5">CGMCC 1.7071</strain>
    </source>
</reference>
<reference evidence="2" key="2">
    <citation type="submission" date="2016-10" db="EMBL/GenBank/DDBJ databases">
        <authorList>
            <person name="de Groot N.N."/>
        </authorList>
    </citation>
    <scope>NUCLEOTIDE SEQUENCE [LARGE SCALE GENOMIC DNA]</scope>
    <source>
        <strain evidence="2">CCBAU85039</strain>
    </source>
</reference>
<evidence type="ECO:0000313" key="4">
    <source>
        <dbReference type="Proteomes" id="UP000183063"/>
    </source>
</evidence>
<keyword evidence="5" id="KW-1185">Reference proteome</keyword>
<dbReference type="InterPro" id="IPR009061">
    <property type="entry name" value="DNA-bd_dom_put_sf"/>
</dbReference>
<dbReference type="AlphaFoldDB" id="A0A1H8K0G4"/>
<reference evidence="4" key="3">
    <citation type="submission" date="2016-10" db="EMBL/GenBank/DDBJ databases">
        <authorList>
            <person name="Wibberg D."/>
        </authorList>
    </citation>
    <scope>NUCLEOTIDE SEQUENCE [LARGE SCALE GENOMIC DNA]</scope>
</reference>
<dbReference type="InterPro" id="IPR041657">
    <property type="entry name" value="HTH_17"/>
</dbReference>
<evidence type="ECO:0000313" key="5">
    <source>
        <dbReference type="Proteomes" id="UP000198939"/>
    </source>
</evidence>
<gene>
    <name evidence="2" type="ORF">RTCCBAU85039_2332</name>
    <name evidence="3" type="ORF">SAMN05216228_1008126</name>
</gene>
<dbReference type="EMBL" id="FOCV01000008">
    <property type="protein sequence ID" value="SEN86285.1"/>
    <property type="molecule type" value="Genomic_DNA"/>
</dbReference>
<evidence type="ECO:0000259" key="1">
    <source>
        <dbReference type="Pfam" id="PF12728"/>
    </source>
</evidence>
<sequence>MSNESRPKLRTAEAAEYLTIGASTLEKLRAAGGGPAYCKVGKSVVYDPADLDAWLSGSRRTSTSVAA</sequence>
<name>A0A1H8K0G4_9HYPH</name>